<name>A0ABV3X4R1_9FIRM</name>
<protein>
    <submittedName>
        <fullName evidence="2">Uncharacterized protein</fullName>
    </submittedName>
</protein>
<sequence length="44" mass="5007">MYSKPPKHITSPKHGKYLPLVQHQGFPAEHMSSEFTMKAQEGKP</sequence>
<feature type="region of interest" description="Disordered" evidence="1">
    <location>
        <begin position="23"/>
        <end position="44"/>
    </location>
</feature>
<evidence type="ECO:0000313" key="2">
    <source>
        <dbReference type="EMBL" id="MEX5285168.1"/>
    </source>
</evidence>
<keyword evidence="3" id="KW-1185">Reference proteome</keyword>
<dbReference type="Proteomes" id="UP001559623">
    <property type="component" value="Unassembled WGS sequence"/>
</dbReference>
<evidence type="ECO:0000313" key="3">
    <source>
        <dbReference type="Proteomes" id="UP001559623"/>
    </source>
</evidence>
<accession>A0ABV3X4R1</accession>
<comment type="caution">
    <text evidence="2">The sequence shown here is derived from an EMBL/GenBank/DDBJ whole genome shotgun (WGS) entry which is preliminary data.</text>
</comment>
<dbReference type="RefSeq" id="WP_368846895.1">
    <property type="nucleotide sequence ID" value="NZ_CP194411.1"/>
</dbReference>
<organism evidence="2 3">
    <name type="scientific">Selenomonas sputigena</name>
    <dbReference type="NCBI Taxonomy" id="69823"/>
    <lineage>
        <taxon>Bacteria</taxon>
        <taxon>Bacillati</taxon>
        <taxon>Bacillota</taxon>
        <taxon>Negativicutes</taxon>
        <taxon>Selenomonadales</taxon>
        <taxon>Selenomonadaceae</taxon>
        <taxon>Selenomonas</taxon>
    </lineage>
</organism>
<evidence type="ECO:0000256" key="1">
    <source>
        <dbReference type="SAM" id="MobiDB-lite"/>
    </source>
</evidence>
<gene>
    <name evidence="2" type="ORF">QCO44_05885</name>
</gene>
<proteinExistence type="predicted"/>
<dbReference type="EMBL" id="JARVLH010000003">
    <property type="protein sequence ID" value="MEX5285168.1"/>
    <property type="molecule type" value="Genomic_DNA"/>
</dbReference>
<reference evidence="2 3" key="1">
    <citation type="submission" date="2023-04" db="EMBL/GenBank/DDBJ databases">
        <title>Genome Sequence of Selenomonas sputigena ATCC 33150.</title>
        <authorList>
            <person name="Miller D.P."/>
            <person name="Anvari S."/>
            <person name="Polson S.W."/>
            <person name="Macdonald M."/>
            <person name="Mcdowell J.V."/>
        </authorList>
    </citation>
    <scope>NUCLEOTIDE SEQUENCE [LARGE SCALE GENOMIC DNA]</scope>
    <source>
        <strain evidence="2 3">ATCC 33150</strain>
    </source>
</reference>